<gene>
    <name evidence="8" type="primary">vapC</name>
    <name evidence="10" type="ORF">V8201_05170</name>
</gene>
<evidence type="ECO:0000259" key="9">
    <source>
        <dbReference type="Pfam" id="PF01850"/>
    </source>
</evidence>
<organism evidence="10 11">
    <name type="scientific">Sphingomonas kyungheensis</name>
    <dbReference type="NCBI Taxonomy" id="1069987"/>
    <lineage>
        <taxon>Bacteria</taxon>
        <taxon>Pseudomonadati</taxon>
        <taxon>Pseudomonadota</taxon>
        <taxon>Alphaproteobacteria</taxon>
        <taxon>Sphingomonadales</taxon>
        <taxon>Sphingomonadaceae</taxon>
        <taxon>Sphingomonas</taxon>
    </lineage>
</organism>
<evidence type="ECO:0000256" key="3">
    <source>
        <dbReference type="ARBA" id="ARBA00022722"/>
    </source>
</evidence>
<comment type="function">
    <text evidence="8">Toxic component of a toxin-antitoxin (TA) system. An RNase.</text>
</comment>
<dbReference type="HAMAP" id="MF_00265">
    <property type="entry name" value="VapC_Nob1"/>
    <property type="match status" value="1"/>
</dbReference>
<dbReference type="InterPro" id="IPR050556">
    <property type="entry name" value="Type_II_TA_system_RNase"/>
</dbReference>
<dbReference type="EC" id="3.1.-.-" evidence="8"/>
<dbReference type="CDD" id="cd18760">
    <property type="entry name" value="PIN_MtVapC3-like"/>
    <property type="match status" value="1"/>
</dbReference>
<keyword evidence="5 8" id="KW-0378">Hydrolase</keyword>
<dbReference type="PANTHER" id="PTHR33653:SF1">
    <property type="entry name" value="RIBONUCLEASE VAPC2"/>
    <property type="match status" value="1"/>
</dbReference>
<keyword evidence="3 8" id="KW-0540">Nuclease</keyword>
<proteinExistence type="inferred from homology"/>
<feature type="binding site" evidence="8">
    <location>
        <position position="6"/>
    </location>
    <ligand>
        <name>Mg(2+)</name>
        <dbReference type="ChEBI" id="CHEBI:18420"/>
    </ligand>
</feature>
<dbReference type="InterPro" id="IPR002716">
    <property type="entry name" value="PIN_dom"/>
</dbReference>
<evidence type="ECO:0000256" key="5">
    <source>
        <dbReference type="ARBA" id="ARBA00022801"/>
    </source>
</evidence>
<dbReference type="SUPFAM" id="SSF88723">
    <property type="entry name" value="PIN domain-like"/>
    <property type="match status" value="1"/>
</dbReference>
<feature type="binding site" evidence="8">
    <location>
        <position position="98"/>
    </location>
    <ligand>
        <name>Mg(2+)</name>
        <dbReference type="ChEBI" id="CHEBI:18420"/>
    </ligand>
</feature>
<sequence>MIVLVDSSVWIDHLAHRVTRHTTALRAITARHGKLLVGDLILTEVLQGTRDQREFSSALAALSAFEFVFVSDHRVAIEAARHYRHLRSRGITVRKTIDTLIATRCILDRLPLLYSDRDLDPFVQHPGLRSALDTPGVYNG</sequence>
<dbReference type="PANTHER" id="PTHR33653">
    <property type="entry name" value="RIBONUCLEASE VAPC2"/>
    <property type="match status" value="1"/>
</dbReference>
<dbReference type="Gene3D" id="3.40.50.1010">
    <property type="entry name" value="5'-nuclease"/>
    <property type="match status" value="1"/>
</dbReference>
<dbReference type="Pfam" id="PF01850">
    <property type="entry name" value="PIN"/>
    <property type="match status" value="1"/>
</dbReference>
<comment type="caution">
    <text evidence="10">The sequence shown here is derived from an EMBL/GenBank/DDBJ whole genome shotgun (WGS) entry which is preliminary data.</text>
</comment>
<dbReference type="InterPro" id="IPR022907">
    <property type="entry name" value="VapC_family"/>
</dbReference>
<keyword evidence="8" id="KW-0800">Toxin</keyword>
<comment type="cofactor">
    <cofactor evidence="1 8">
        <name>Mg(2+)</name>
        <dbReference type="ChEBI" id="CHEBI:18420"/>
    </cofactor>
</comment>
<dbReference type="InterPro" id="IPR029060">
    <property type="entry name" value="PIN-like_dom_sf"/>
</dbReference>
<dbReference type="Proteomes" id="UP001367771">
    <property type="component" value="Unassembled WGS sequence"/>
</dbReference>
<evidence type="ECO:0000256" key="6">
    <source>
        <dbReference type="ARBA" id="ARBA00022842"/>
    </source>
</evidence>
<evidence type="ECO:0000256" key="4">
    <source>
        <dbReference type="ARBA" id="ARBA00022723"/>
    </source>
</evidence>
<reference evidence="10 11" key="1">
    <citation type="journal article" date="2013" name="Int. J. Syst. Evol. Microbiol.">
        <title>Sphingomonas kyungheensis sp. nov., a bacterium with ginsenoside-converting activity isolated from soil of a ginseng field.</title>
        <authorList>
            <person name="Son H.M."/>
            <person name="Yang J.E."/>
            <person name="Park Y."/>
            <person name="Han C.K."/>
            <person name="Kim S.G."/>
            <person name="Kook M."/>
            <person name="Yi T.H."/>
        </authorList>
    </citation>
    <scope>NUCLEOTIDE SEQUENCE [LARGE SCALE GENOMIC DNA]</scope>
    <source>
        <strain evidence="10 11">LMG 26582</strain>
    </source>
</reference>
<evidence type="ECO:0000256" key="1">
    <source>
        <dbReference type="ARBA" id="ARBA00001946"/>
    </source>
</evidence>
<dbReference type="EMBL" id="JBBBDM010000002">
    <property type="protein sequence ID" value="MEI5686468.1"/>
    <property type="molecule type" value="Genomic_DNA"/>
</dbReference>
<dbReference type="RefSeq" id="WP_336544657.1">
    <property type="nucleotide sequence ID" value="NZ_JBBBDM010000002.1"/>
</dbReference>
<evidence type="ECO:0000313" key="10">
    <source>
        <dbReference type="EMBL" id="MEI5686468.1"/>
    </source>
</evidence>
<evidence type="ECO:0000313" key="11">
    <source>
        <dbReference type="Proteomes" id="UP001367771"/>
    </source>
</evidence>
<keyword evidence="11" id="KW-1185">Reference proteome</keyword>
<feature type="domain" description="PIN" evidence="9">
    <location>
        <begin position="3"/>
        <end position="120"/>
    </location>
</feature>
<protein>
    <recommendedName>
        <fullName evidence="8">Ribonuclease VapC</fullName>
        <shortName evidence="8">RNase VapC</shortName>
        <ecNumber evidence="8">3.1.-.-</ecNumber>
    </recommendedName>
    <alternativeName>
        <fullName evidence="8">Toxin VapC</fullName>
    </alternativeName>
</protein>
<evidence type="ECO:0000256" key="8">
    <source>
        <dbReference type="HAMAP-Rule" id="MF_00265"/>
    </source>
</evidence>
<keyword evidence="4 8" id="KW-0479">Metal-binding</keyword>
<evidence type="ECO:0000256" key="2">
    <source>
        <dbReference type="ARBA" id="ARBA00022649"/>
    </source>
</evidence>
<keyword evidence="2 8" id="KW-1277">Toxin-antitoxin system</keyword>
<comment type="similarity">
    <text evidence="7 8">Belongs to the PINc/VapC protein family.</text>
</comment>
<keyword evidence="6 8" id="KW-0460">Magnesium</keyword>
<evidence type="ECO:0000256" key="7">
    <source>
        <dbReference type="ARBA" id="ARBA00038093"/>
    </source>
</evidence>
<name>A0ABU8H058_9SPHN</name>
<accession>A0ABU8H058</accession>